<evidence type="ECO:0000256" key="5">
    <source>
        <dbReference type="SAM" id="Phobius"/>
    </source>
</evidence>
<dbReference type="InterPro" id="IPR052113">
    <property type="entry name" value="FYVE-type_Zinc_Finger"/>
</dbReference>
<evidence type="ECO:0000313" key="7">
    <source>
        <dbReference type="EMBL" id="CAE7848496.1"/>
    </source>
</evidence>
<dbReference type="EMBL" id="CAJNJA010052919">
    <property type="protein sequence ID" value="CAE7848496.1"/>
    <property type="molecule type" value="Genomic_DNA"/>
</dbReference>
<keyword evidence="5" id="KW-1133">Transmembrane helix</keyword>
<name>A0A813A4B3_9DINO</name>
<gene>
    <name evidence="7" type="primary">zfyve28</name>
    <name evidence="7" type="ORF">SNEC2469_LOCUS26209</name>
</gene>
<keyword evidence="2 4" id="KW-0863">Zinc-finger</keyword>
<evidence type="ECO:0000256" key="1">
    <source>
        <dbReference type="ARBA" id="ARBA00022723"/>
    </source>
</evidence>
<feature type="transmembrane region" description="Helical" evidence="5">
    <location>
        <begin position="205"/>
        <end position="231"/>
    </location>
</feature>
<dbReference type="GO" id="GO:0008270">
    <property type="term" value="F:zinc ion binding"/>
    <property type="evidence" value="ECO:0007669"/>
    <property type="project" value="UniProtKB-KW"/>
</dbReference>
<evidence type="ECO:0000256" key="2">
    <source>
        <dbReference type="ARBA" id="ARBA00022771"/>
    </source>
</evidence>
<keyword evidence="5" id="KW-0472">Membrane</keyword>
<feature type="domain" description="FYVE-type" evidence="6">
    <location>
        <begin position="12"/>
        <end position="49"/>
    </location>
</feature>
<dbReference type="Proteomes" id="UP000601435">
    <property type="component" value="Unassembled WGS sequence"/>
</dbReference>
<dbReference type="Gene3D" id="3.30.40.10">
    <property type="entry name" value="Zinc/RING finger domain, C3HC4 (zinc finger)"/>
    <property type="match status" value="1"/>
</dbReference>
<dbReference type="PANTHER" id="PTHR39490">
    <property type="entry name" value="ARRESTIN DOMAIN-CONTAINING PROTEIN D"/>
    <property type="match status" value="1"/>
</dbReference>
<dbReference type="InterPro" id="IPR017455">
    <property type="entry name" value="Znf_FYVE-rel"/>
</dbReference>
<dbReference type="AlphaFoldDB" id="A0A813A4B3"/>
<organism evidence="7 8">
    <name type="scientific">Symbiodinium necroappetens</name>
    <dbReference type="NCBI Taxonomy" id="1628268"/>
    <lineage>
        <taxon>Eukaryota</taxon>
        <taxon>Sar</taxon>
        <taxon>Alveolata</taxon>
        <taxon>Dinophyceae</taxon>
        <taxon>Suessiales</taxon>
        <taxon>Symbiodiniaceae</taxon>
        <taxon>Symbiodinium</taxon>
    </lineage>
</organism>
<keyword evidence="1" id="KW-0479">Metal-binding</keyword>
<protein>
    <submittedName>
        <fullName evidence="7">Zfyve28 protein</fullName>
    </submittedName>
</protein>
<proteinExistence type="predicted"/>
<keyword evidence="8" id="KW-1185">Reference proteome</keyword>
<feature type="transmembrane region" description="Helical" evidence="5">
    <location>
        <begin position="175"/>
        <end position="199"/>
    </location>
</feature>
<dbReference type="SMART" id="SM00064">
    <property type="entry name" value="FYVE"/>
    <property type="match status" value="1"/>
</dbReference>
<evidence type="ECO:0000256" key="4">
    <source>
        <dbReference type="PROSITE-ProRule" id="PRU00091"/>
    </source>
</evidence>
<accession>A0A813A4B3</accession>
<comment type="caution">
    <text evidence="7">The sequence shown here is derived from an EMBL/GenBank/DDBJ whole genome shotgun (WGS) entry which is preliminary data.</text>
</comment>
<dbReference type="Pfam" id="PF01363">
    <property type="entry name" value="FYVE"/>
    <property type="match status" value="1"/>
</dbReference>
<sequence length="251" mass="28003">MSSTSTVEWVDNSAADACMSCHARFGVMQLRRKHHCRRCGQVVCRACSSAREIVPEYHPIKPQRATWQADKANHTVRSTEHGFLEMWPRQKGPGFTPKLHLSTLGSCLRKVLESTTQRNVMNYKDRAHWPQLKPLHSHHYQHQSIHPHPHSPDHYHDHFASAASSSSSFSPARSMLLAIISITTTPTSTTTTVIVTITAISITNITIMIVVVAIIIIIIILMIFIFIFIAAATTITSIIPLVVLQILVTSS</sequence>
<evidence type="ECO:0000256" key="3">
    <source>
        <dbReference type="ARBA" id="ARBA00022833"/>
    </source>
</evidence>
<keyword evidence="3" id="KW-0862">Zinc</keyword>
<dbReference type="InterPro" id="IPR011011">
    <property type="entry name" value="Znf_FYVE_PHD"/>
</dbReference>
<dbReference type="SUPFAM" id="SSF57903">
    <property type="entry name" value="FYVE/PHD zinc finger"/>
    <property type="match status" value="1"/>
</dbReference>
<keyword evidence="5" id="KW-0812">Transmembrane</keyword>
<evidence type="ECO:0000259" key="6">
    <source>
        <dbReference type="PROSITE" id="PS50178"/>
    </source>
</evidence>
<dbReference type="PROSITE" id="PS50178">
    <property type="entry name" value="ZF_FYVE"/>
    <property type="match status" value="1"/>
</dbReference>
<dbReference type="InterPro" id="IPR000306">
    <property type="entry name" value="Znf_FYVE"/>
</dbReference>
<dbReference type="OrthoDB" id="294251at2759"/>
<dbReference type="InterPro" id="IPR013083">
    <property type="entry name" value="Znf_RING/FYVE/PHD"/>
</dbReference>
<evidence type="ECO:0000313" key="8">
    <source>
        <dbReference type="Proteomes" id="UP000601435"/>
    </source>
</evidence>
<dbReference type="PANTHER" id="PTHR39490:SF8">
    <property type="entry name" value="ZINC FINGER FYVE DOMAIN-CONTAINING PROTEIN 21"/>
    <property type="match status" value="1"/>
</dbReference>
<reference evidence="7" key="1">
    <citation type="submission" date="2021-02" db="EMBL/GenBank/DDBJ databases">
        <authorList>
            <person name="Dougan E. K."/>
            <person name="Rhodes N."/>
            <person name="Thang M."/>
            <person name="Chan C."/>
        </authorList>
    </citation>
    <scope>NUCLEOTIDE SEQUENCE</scope>
</reference>